<sequence length="95" mass="10509">MRDRGLRRAGQCRSGADAGKALDRLAVADDVPELRHIADCLRLISLPLQQALHASEDYRRVTRTLLTALAQLPEDIDLRLGAEIETSSAGRCCRR</sequence>
<evidence type="ECO:0000313" key="1">
    <source>
        <dbReference type="EMBL" id="QAU45891.1"/>
    </source>
</evidence>
<dbReference type="EMBL" id="CP030053">
    <property type="protein sequence ID" value="QAU45891.1"/>
    <property type="molecule type" value="Genomic_DNA"/>
</dbReference>
<organism evidence="1 2">
    <name type="scientific">Bradyrhizobium guangzhouense</name>
    <dbReference type="NCBI Taxonomy" id="1325095"/>
    <lineage>
        <taxon>Bacteria</taxon>
        <taxon>Pseudomonadati</taxon>
        <taxon>Pseudomonadota</taxon>
        <taxon>Alphaproteobacteria</taxon>
        <taxon>Hyphomicrobiales</taxon>
        <taxon>Nitrobacteraceae</taxon>
        <taxon>Bradyrhizobium</taxon>
    </lineage>
</organism>
<gene>
    <name evidence="1" type="ORF">XH91_11335</name>
</gene>
<reference evidence="1 2" key="1">
    <citation type="submission" date="2018-06" db="EMBL/GenBank/DDBJ databases">
        <title>Comparative genomics of rhizobia nodulating Arachis hypogaea in China.</title>
        <authorList>
            <person name="Li Y."/>
        </authorList>
    </citation>
    <scope>NUCLEOTIDE SEQUENCE [LARGE SCALE GENOMIC DNA]</scope>
    <source>
        <strain evidence="1 2">CCBAU 51670</strain>
    </source>
</reference>
<accession>A0AAE5WZI3</accession>
<evidence type="ECO:0000313" key="2">
    <source>
        <dbReference type="Proteomes" id="UP000288972"/>
    </source>
</evidence>
<dbReference type="Proteomes" id="UP000288972">
    <property type="component" value="Chromosome"/>
</dbReference>
<proteinExistence type="predicted"/>
<name>A0AAE5WZI3_9BRAD</name>
<protein>
    <submittedName>
        <fullName evidence="1">Uncharacterized protein</fullName>
    </submittedName>
</protein>
<dbReference type="AlphaFoldDB" id="A0AAE5WZI3"/>
<dbReference type="KEGG" id="bgz:XH91_11335"/>